<accession>A0A383B516</accession>
<dbReference type="AlphaFoldDB" id="A0A383B516"/>
<evidence type="ECO:0000256" key="1">
    <source>
        <dbReference type="SAM" id="Phobius"/>
    </source>
</evidence>
<reference evidence="2" key="1">
    <citation type="submission" date="2018-05" db="EMBL/GenBank/DDBJ databases">
        <authorList>
            <person name="Lanie J.A."/>
            <person name="Ng W.-L."/>
            <person name="Kazmierczak K.M."/>
            <person name="Andrzejewski T.M."/>
            <person name="Davidsen T.M."/>
            <person name="Wayne K.J."/>
            <person name="Tettelin H."/>
            <person name="Glass J.I."/>
            <person name="Rusch D."/>
            <person name="Podicherti R."/>
            <person name="Tsui H.-C.T."/>
            <person name="Winkler M.E."/>
        </authorList>
    </citation>
    <scope>NUCLEOTIDE SEQUENCE</scope>
</reference>
<evidence type="ECO:0000313" key="2">
    <source>
        <dbReference type="EMBL" id="SVE14849.1"/>
    </source>
</evidence>
<feature type="transmembrane region" description="Helical" evidence="1">
    <location>
        <begin position="39"/>
        <end position="57"/>
    </location>
</feature>
<sequence>MMKEPETIEEELEIIAEAIEAGIDPFPPKKEPNRWAKPALGWFMVIIMVSWVSQLLYRSL</sequence>
<gene>
    <name evidence="2" type="ORF">METZ01_LOCUS467703</name>
</gene>
<keyword evidence="1" id="KW-0812">Transmembrane</keyword>
<keyword evidence="1" id="KW-0472">Membrane</keyword>
<dbReference type="EMBL" id="UINC01197388">
    <property type="protein sequence ID" value="SVE14849.1"/>
    <property type="molecule type" value="Genomic_DNA"/>
</dbReference>
<protein>
    <submittedName>
        <fullName evidence="2">Uncharacterized protein</fullName>
    </submittedName>
</protein>
<proteinExistence type="predicted"/>
<organism evidence="2">
    <name type="scientific">marine metagenome</name>
    <dbReference type="NCBI Taxonomy" id="408172"/>
    <lineage>
        <taxon>unclassified sequences</taxon>
        <taxon>metagenomes</taxon>
        <taxon>ecological metagenomes</taxon>
    </lineage>
</organism>
<name>A0A383B516_9ZZZZ</name>
<keyword evidence="1" id="KW-1133">Transmembrane helix</keyword>